<dbReference type="PANTHER" id="PTHR14464:SF4">
    <property type="entry name" value="EXONUCLEASE V"/>
    <property type="match status" value="1"/>
</dbReference>
<dbReference type="Proteomes" id="UP001163046">
    <property type="component" value="Unassembled WGS sequence"/>
</dbReference>
<dbReference type="AlphaFoldDB" id="A0A9W9Z904"/>
<comment type="similarity">
    <text evidence="1">Belongs to the EXO5 family.</text>
</comment>
<dbReference type="EMBL" id="MU826381">
    <property type="protein sequence ID" value="KAJ7377282.1"/>
    <property type="molecule type" value="Genomic_DNA"/>
</dbReference>
<dbReference type="GO" id="GO:0005634">
    <property type="term" value="C:nucleus"/>
    <property type="evidence" value="ECO:0007669"/>
    <property type="project" value="TreeGrafter"/>
</dbReference>
<keyword evidence="3" id="KW-1185">Reference proteome</keyword>
<sequence>MAQFLEDTDPICGSQDSVEVEIVSDDEFKMLDEAIQNAMKEEIKTTGIKEDASHSSTKEFLTPLDKFRGSKGYLSVSDLTSQFWCEQQMEYNFLAPEPKPESEQMQLGKNIHLARELELYDLVEINIESKEDKWATIFLNCLLKMASLEAQQTVRELPVFGQPSVNMGVFVYGIIDELRFKRDGAAGTFRAENSGKEQYSAF</sequence>
<dbReference type="Pfam" id="PF09810">
    <property type="entry name" value="Exo5"/>
    <property type="match status" value="1"/>
</dbReference>
<protein>
    <submittedName>
        <fullName evidence="2">Mitochondrial 5'-3' exonuclease and sliding exonuclease</fullName>
    </submittedName>
</protein>
<dbReference type="PANTHER" id="PTHR14464">
    <property type="entry name" value="EXONUCLEASE V"/>
    <property type="match status" value="1"/>
</dbReference>
<evidence type="ECO:0000313" key="3">
    <source>
        <dbReference type="Proteomes" id="UP001163046"/>
    </source>
</evidence>
<accession>A0A9W9Z904</accession>
<gene>
    <name evidence="2" type="primary">EXO5_2</name>
    <name evidence="2" type="ORF">OS493_030093</name>
</gene>
<evidence type="ECO:0000313" key="2">
    <source>
        <dbReference type="EMBL" id="KAJ7377282.1"/>
    </source>
</evidence>
<name>A0A9W9Z904_9CNID</name>
<dbReference type="GO" id="GO:0036297">
    <property type="term" value="P:interstrand cross-link repair"/>
    <property type="evidence" value="ECO:0007669"/>
    <property type="project" value="TreeGrafter"/>
</dbReference>
<keyword evidence="2" id="KW-0269">Exonuclease</keyword>
<dbReference type="GO" id="GO:0045145">
    <property type="term" value="F:single-stranded DNA 5'-3' DNA exonuclease activity"/>
    <property type="evidence" value="ECO:0007669"/>
    <property type="project" value="InterPro"/>
</dbReference>
<dbReference type="InterPro" id="IPR019190">
    <property type="entry name" value="EXOV"/>
</dbReference>
<dbReference type="OrthoDB" id="354769at2759"/>
<reference evidence="2" key="1">
    <citation type="submission" date="2023-01" db="EMBL/GenBank/DDBJ databases">
        <title>Genome assembly of the deep-sea coral Lophelia pertusa.</title>
        <authorList>
            <person name="Herrera S."/>
            <person name="Cordes E."/>
        </authorList>
    </citation>
    <scope>NUCLEOTIDE SEQUENCE</scope>
    <source>
        <strain evidence="2">USNM1676648</strain>
        <tissue evidence="2">Polyp</tissue>
    </source>
</reference>
<keyword evidence="2" id="KW-0378">Hydrolase</keyword>
<evidence type="ECO:0000256" key="1">
    <source>
        <dbReference type="ARBA" id="ARBA00009797"/>
    </source>
</evidence>
<comment type="caution">
    <text evidence="2">The sequence shown here is derived from an EMBL/GenBank/DDBJ whole genome shotgun (WGS) entry which is preliminary data.</text>
</comment>
<proteinExistence type="inferred from homology"/>
<keyword evidence="2" id="KW-0540">Nuclease</keyword>
<organism evidence="2 3">
    <name type="scientific">Desmophyllum pertusum</name>
    <dbReference type="NCBI Taxonomy" id="174260"/>
    <lineage>
        <taxon>Eukaryota</taxon>
        <taxon>Metazoa</taxon>
        <taxon>Cnidaria</taxon>
        <taxon>Anthozoa</taxon>
        <taxon>Hexacorallia</taxon>
        <taxon>Scleractinia</taxon>
        <taxon>Caryophylliina</taxon>
        <taxon>Caryophylliidae</taxon>
        <taxon>Desmophyllum</taxon>
    </lineage>
</organism>